<evidence type="ECO:0000313" key="1">
    <source>
        <dbReference type="EMBL" id="MEZ8210774.1"/>
    </source>
</evidence>
<protein>
    <submittedName>
        <fullName evidence="1">Uncharacterized protein</fullName>
    </submittedName>
</protein>
<sequence>MQLITIVLALVTSLTVSFFLKTKHDGSRLAGTRWICSESKSHFLRASFNEYLAIDETHTLFFTSGNMMTQYHSGDVYLRSGAQRSFEVAYTVNYKLSGSELKMVYEKIMWAIKPNDVGVFVNHIDRLEGFSIDVNYYVDGQYLYLFNKSESEDSNFVCHSSEPLLTRTDQK</sequence>
<dbReference type="Proteomes" id="UP001569151">
    <property type="component" value="Unassembled WGS sequence"/>
</dbReference>
<organism evidence="1 2">
    <name type="scientific">Vibrio bivalvicida</name>
    <dbReference type="NCBI Taxonomy" id="1276888"/>
    <lineage>
        <taxon>Bacteria</taxon>
        <taxon>Pseudomonadati</taxon>
        <taxon>Pseudomonadota</taxon>
        <taxon>Gammaproteobacteria</taxon>
        <taxon>Vibrionales</taxon>
        <taxon>Vibrionaceae</taxon>
        <taxon>Vibrio</taxon>
        <taxon>Vibrio oreintalis group</taxon>
    </lineage>
</organism>
<comment type="caution">
    <text evidence="1">The sequence shown here is derived from an EMBL/GenBank/DDBJ whole genome shotgun (WGS) entry which is preliminary data.</text>
</comment>
<dbReference type="EMBL" id="JBGOOS010000034">
    <property type="protein sequence ID" value="MEZ8210774.1"/>
    <property type="molecule type" value="Genomic_DNA"/>
</dbReference>
<reference evidence="1 2" key="1">
    <citation type="submission" date="2024-06" db="EMBL/GenBank/DDBJ databases">
        <authorList>
            <person name="Steensen K."/>
            <person name="Seneca J."/>
            <person name="Bartlau N."/>
            <person name="Yu A.X."/>
            <person name="Polz M.F."/>
        </authorList>
    </citation>
    <scope>NUCLEOTIDE SEQUENCE [LARGE SCALE GENOMIC DNA]</scope>
    <source>
        <strain evidence="1 2">1F146</strain>
    </source>
</reference>
<accession>A0ABV4MMH6</accession>
<name>A0ABV4MMH6_9VIBR</name>
<gene>
    <name evidence="1" type="ORF">ACED39_18550</name>
</gene>
<evidence type="ECO:0000313" key="2">
    <source>
        <dbReference type="Proteomes" id="UP001569151"/>
    </source>
</evidence>
<keyword evidence="2" id="KW-1185">Reference proteome</keyword>
<dbReference type="RefSeq" id="WP_371719996.1">
    <property type="nucleotide sequence ID" value="NZ_JBGOOF010000037.1"/>
</dbReference>
<proteinExistence type="predicted"/>